<accession>A0AAD4WSF0</accession>
<evidence type="ECO:0000259" key="6">
    <source>
        <dbReference type="PROSITE" id="PS50994"/>
    </source>
</evidence>
<dbReference type="CDD" id="cd09272">
    <property type="entry name" value="RNase_HI_RT_Ty1"/>
    <property type="match status" value="1"/>
</dbReference>
<evidence type="ECO:0000256" key="4">
    <source>
        <dbReference type="ARBA" id="ARBA00022801"/>
    </source>
</evidence>
<sequence>MFYACHASSIASSKSVWFVDSACSNHMTSQESLLINLDKSVTCKVKMGTGDLVQATGKGTLVVETRRGRRYINEVLLVPGLDENLLSIGQMMEHGYYILFGGNYALICDDSSLDNVVAKVAMAGNRCFPLSMESICSMGMKAAVKEDPWIWHRRLGHLNFASMKKMHQTQMVLGLPDFSEKEGVCEGCVYGKSHREPFENEKPWRAKNPLELIHTDECVPMQNESIGGNKYFITFIDDYSRMCWVYFLRNKSSVMSVFKKFKVFVELQSGFNLKKLRSDRGGEYTSHEFLEYCNDLGMERQLTIAYSPQQNGIAERRNRTICEMARSMMTEKKLPVKFWAEAVGTAVYLQNRCNTTSVTDKTPFEGFTGRKPGVKHLRVFGSICYNHIPSNLRQKFDDKASKGIFIGYGSCEKGYRIYNLQTEKIILSRSVVFDENKSWNWESKQDETVQVTPIFENGGSEITEPEGTFHETHSIASPNLNQLISDDEHVSASNGSGTSQGSTPSNTPVKLKSLEDIYARCHMTIIEPGMERPIDKPVIGVKWVFKTKLNLDGTVQKHKARLVDKGYAQKPGIDYNETFAPVARLDTIRTLIALAAQKGWKLLQLDVKSAFLNEVLEEEVYTEQPEGFEVKTASHKVYKLKKALYGLKQAPRAWYSEIDTYLTSCNFKRSTSEATLYTRTDEEGKLIIVSIYVDDIVYTGNSNALLSEFKRDMMQKYEMTDLGLLHHFLGMGVLETENWVFIHQSKYAKSLLVKFGLEDCKSVTIPLPTGEKLKKVDGSQLADEGLFRKIVGNLLYLTATRPDIMFAASLLSRFMHSPTKKHMGIAKRVLRYIQGTLSYGVEFTMDMNAVLIGFCDSDWAGSEDDSRSTSGYAFSFGSGAFSWASVKQNTVALSTAEAEYVSAAEATAQAIWLRFVLDDFGEMQPDATPLFCDNMSAISMVKNPVFHHKTRHINRRYYFIREALQEGVIDMRFCISEEQLADIFIGVGEGGEGEERDHPLEVATFGEGSPEKQGDQDDKFLEGVGEDKLVVHGVRVVGGDEVEGEQWDGENRHEAVYAGALVRSEDFPPPDGTVG</sequence>
<dbReference type="GO" id="GO:0006508">
    <property type="term" value="P:proteolysis"/>
    <property type="evidence" value="ECO:0007669"/>
    <property type="project" value="UniProtKB-KW"/>
</dbReference>
<dbReference type="PROSITE" id="PS50994">
    <property type="entry name" value="INTEGRASE"/>
    <property type="match status" value="1"/>
</dbReference>
<dbReference type="Pfam" id="PF07727">
    <property type="entry name" value="RVT_2"/>
    <property type="match status" value="1"/>
</dbReference>
<dbReference type="AlphaFoldDB" id="A0AAD4WSF0"/>
<dbReference type="Pfam" id="PF25597">
    <property type="entry name" value="SH3_retrovirus"/>
    <property type="match status" value="1"/>
</dbReference>
<dbReference type="GO" id="GO:0015074">
    <property type="term" value="P:DNA integration"/>
    <property type="evidence" value="ECO:0007669"/>
    <property type="project" value="InterPro"/>
</dbReference>
<dbReference type="InterPro" id="IPR043502">
    <property type="entry name" value="DNA/RNA_pol_sf"/>
</dbReference>
<dbReference type="EMBL" id="JAJFAZ020000001">
    <property type="protein sequence ID" value="KAI5348478.1"/>
    <property type="molecule type" value="Genomic_DNA"/>
</dbReference>
<reference evidence="7 8" key="1">
    <citation type="journal article" date="2022" name="G3 (Bethesda)">
        <title>Whole-genome sequence and methylome profiling of the almond [Prunus dulcis (Mill.) D.A. Webb] cultivar 'Nonpareil'.</title>
        <authorList>
            <person name="D'Amico-Willman K.M."/>
            <person name="Ouma W.Z."/>
            <person name="Meulia T."/>
            <person name="Sideli G.M."/>
            <person name="Gradziel T.M."/>
            <person name="Fresnedo-Ramirez J."/>
        </authorList>
    </citation>
    <scope>NUCLEOTIDE SEQUENCE [LARGE SCALE GENOMIC DNA]</scope>
    <source>
        <strain evidence="7">Clone GOH B32 T37-40</strain>
    </source>
</reference>
<evidence type="ECO:0000256" key="3">
    <source>
        <dbReference type="ARBA" id="ARBA00022750"/>
    </source>
</evidence>
<dbReference type="InterPro" id="IPR039537">
    <property type="entry name" value="Retrotran_Ty1/copia-like"/>
</dbReference>
<evidence type="ECO:0000313" key="8">
    <source>
        <dbReference type="Proteomes" id="UP001054821"/>
    </source>
</evidence>
<dbReference type="Pfam" id="PF00665">
    <property type="entry name" value="rve"/>
    <property type="match status" value="1"/>
</dbReference>
<dbReference type="Pfam" id="PF22936">
    <property type="entry name" value="Pol_BBD"/>
    <property type="match status" value="1"/>
</dbReference>
<dbReference type="GO" id="GO:0046872">
    <property type="term" value="F:metal ion binding"/>
    <property type="evidence" value="ECO:0007669"/>
    <property type="project" value="UniProtKB-KW"/>
</dbReference>
<evidence type="ECO:0000256" key="1">
    <source>
        <dbReference type="ARBA" id="ARBA00022670"/>
    </source>
</evidence>
<dbReference type="PANTHER" id="PTHR42648:SF18">
    <property type="entry name" value="RETROTRANSPOSON, UNCLASSIFIED-LIKE PROTEIN"/>
    <property type="match status" value="1"/>
</dbReference>
<dbReference type="InterPro" id="IPR025724">
    <property type="entry name" value="GAG-pre-integrase_dom"/>
</dbReference>
<evidence type="ECO:0000256" key="2">
    <source>
        <dbReference type="ARBA" id="ARBA00022723"/>
    </source>
</evidence>
<dbReference type="InterPro" id="IPR057670">
    <property type="entry name" value="SH3_retrovirus"/>
</dbReference>
<dbReference type="InterPro" id="IPR012337">
    <property type="entry name" value="RNaseH-like_sf"/>
</dbReference>
<feature type="compositionally biased region" description="Polar residues" evidence="5">
    <location>
        <begin position="491"/>
        <end position="508"/>
    </location>
</feature>
<name>A0AAD4WSF0_PRUDU</name>
<keyword evidence="2" id="KW-0479">Metal-binding</keyword>
<dbReference type="Pfam" id="PF13976">
    <property type="entry name" value="gag_pre-integrs"/>
    <property type="match status" value="1"/>
</dbReference>
<protein>
    <recommendedName>
        <fullName evidence="6">Integrase catalytic domain-containing protein</fullName>
    </recommendedName>
</protein>
<feature type="domain" description="Integrase catalytic" evidence="6">
    <location>
        <begin position="205"/>
        <end position="371"/>
    </location>
</feature>
<dbReference type="PANTHER" id="PTHR42648">
    <property type="entry name" value="TRANSPOSASE, PUTATIVE-RELATED"/>
    <property type="match status" value="1"/>
</dbReference>
<dbReference type="Proteomes" id="UP001054821">
    <property type="component" value="Chromosome 1"/>
</dbReference>
<evidence type="ECO:0000256" key="5">
    <source>
        <dbReference type="SAM" id="MobiDB-lite"/>
    </source>
</evidence>
<keyword evidence="3" id="KW-0064">Aspartyl protease</keyword>
<dbReference type="InterPro" id="IPR001584">
    <property type="entry name" value="Integrase_cat-core"/>
</dbReference>
<dbReference type="GO" id="GO:0003676">
    <property type="term" value="F:nucleic acid binding"/>
    <property type="evidence" value="ECO:0007669"/>
    <property type="project" value="InterPro"/>
</dbReference>
<keyword evidence="1" id="KW-0645">Protease</keyword>
<dbReference type="SUPFAM" id="SSF53098">
    <property type="entry name" value="Ribonuclease H-like"/>
    <property type="match status" value="1"/>
</dbReference>
<feature type="region of interest" description="Disordered" evidence="5">
    <location>
        <begin position="489"/>
        <end position="508"/>
    </location>
</feature>
<proteinExistence type="predicted"/>
<dbReference type="InterPro" id="IPR013103">
    <property type="entry name" value="RVT_2"/>
</dbReference>
<dbReference type="InterPro" id="IPR054722">
    <property type="entry name" value="PolX-like_BBD"/>
</dbReference>
<keyword evidence="4" id="KW-0378">Hydrolase</keyword>
<dbReference type="GO" id="GO:0004190">
    <property type="term" value="F:aspartic-type endopeptidase activity"/>
    <property type="evidence" value="ECO:0007669"/>
    <property type="project" value="UniProtKB-KW"/>
</dbReference>
<comment type="caution">
    <text evidence="7">The sequence shown here is derived from an EMBL/GenBank/DDBJ whole genome shotgun (WGS) entry which is preliminary data.</text>
</comment>
<evidence type="ECO:0000313" key="7">
    <source>
        <dbReference type="EMBL" id="KAI5348478.1"/>
    </source>
</evidence>
<keyword evidence="8" id="KW-1185">Reference proteome</keyword>
<organism evidence="7 8">
    <name type="scientific">Prunus dulcis</name>
    <name type="common">Almond</name>
    <name type="synonym">Amygdalus dulcis</name>
    <dbReference type="NCBI Taxonomy" id="3755"/>
    <lineage>
        <taxon>Eukaryota</taxon>
        <taxon>Viridiplantae</taxon>
        <taxon>Streptophyta</taxon>
        <taxon>Embryophyta</taxon>
        <taxon>Tracheophyta</taxon>
        <taxon>Spermatophyta</taxon>
        <taxon>Magnoliopsida</taxon>
        <taxon>eudicotyledons</taxon>
        <taxon>Gunneridae</taxon>
        <taxon>Pentapetalae</taxon>
        <taxon>rosids</taxon>
        <taxon>fabids</taxon>
        <taxon>Rosales</taxon>
        <taxon>Rosaceae</taxon>
        <taxon>Amygdaloideae</taxon>
        <taxon>Amygdaleae</taxon>
        <taxon>Prunus</taxon>
    </lineage>
</organism>
<dbReference type="Gene3D" id="3.30.420.10">
    <property type="entry name" value="Ribonuclease H-like superfamily/Ribonuclease H"/>
    <property type="match status" value="1"/>
</dbReference>
<gene>
    <name evidence="7" type="ORF">L3X38_001365</name>
</gene>
<dbReference type="SUPFAM" id="SSF56672">
    <property type="entry name" value="DNA/RNA polymerases"/>
    <property type="match status" value="1"/>
</dbReference>
<dbReference type="InterPro" id="IPR036397">
    <property type="entry name" value="RNaseH_sf"/>
</dbReference>